<organism evidence="1 2">
    <name type="scientific">Leptobacterium flavescens</name>
    <dbReference type="NCBI Taxonomy" id="472055"/>
    <lineage>
        <taxon>Bacteria</taxon>
        <taxon>Pseudomonadati</taxon>
        <taxon>Bacteroidota</taxon>
        <taxon>Flavobacteriia</taxon>
        <taxon>Flavobacteriales</taxon>
        <taxon>Flavobacteriaceae</taxon>
        <taxon>Leptobacterium</taxon>
    </lineage>
</organism>
<accession>A0A6P0UXB0</accession>
<name>A0A6P0UXB0_9FLAO</name>
<dbReference type="AlphaFoldDB" id="A0A6P0UXB0"/>
<reference evidence="1 2" key="1">
    <citation type="submission" date="2020-01" db="EMBL/GenBank/DDBJ databases">
        <title>Leptobacterium flavescens.</title>
        <authorList>
            <person name="Wang G."/>
        </authorList>
    </citation>
    <scope>NUCLEOTIDE SEQUENCE [LARGE SCALE GENOMIC DNA]</scope>
    <source>
        <strain evidence="1 2">KCTC 22160</strain>
    </source>
</reference>
<sequence length="179" mass="20962">MTIAAVVAIIIILAVMLYEMSIYGRDDLNDKEINSNEYDDAEIQVMDLLHLVETENKEVFAELITYHGEDSNRHLKTHLDLKIGSENEKNDRYFNFIQKMINKCHELKPPTRGADTDFTFVITNSYAMKRGNYDIVRVQMNFCTPDEEECIEKAFVFDFIKGIKEYLLLDIENLELYKE</sequence>
<proteinExistence type="predicted"/>
<gene>
    <name evidence="1" type="ORF">GWK08_16700</name>
</gene>
<evidence type="ECO:0000313" key="2">
    <source>
        <dbReference type="Proteomes" id="UP000468581"/>
    </source>
</evidence>
<dbReference type="EMBL" id="JAABOO010000004">
    <property type="protein sequence ID" value="NER15096.1"/>
    <property type="molecule type" value="Genomic_DNA"/>
</dbReference>
<keyword evidence="2" id="KW-1185">Reference proteome</keyword>
<dbReference type="Proteomes" id="UP000468581">
    <property type="component" value="Unassembled WGS sequence"/>
</dbReference>
<protein>
    <submittedName>
        <fullName evidence="1">Uncharacterized protein</fullName>
    </submittedName>
</protein>
<evidence type="ECO:0000313" key="1">
    <source>
        <dbReference type="EMBL" id="NER15096.1"/>
    </source>
</evidence>
<comment type="caution">
    <text evidence="1">The sequence shown here is derived from an EMBL/GenBank/DDBJ whole genome shotgun (WGS) entry which is preliminary data.</text>
</comment>
<dbReference type="RefSeq" id="WP_163608394.1">
    <property type="nucleotide sequence ID" value="NZ_JAABOO010000004.1"/>
</dbReference>